<keyword evidence="4 7" id="KW-0812">Transmembrane</keyword>
<evidence type="ECO:0000256" key="3">
    <source>
        <dbReference type="ARBA" id="ARBA00022519"/>
    </source>
</evidence>
<feature type="transmembrane region" description="Helical" evidence="7">
    <location>
        <begin position="58"/>
        <end position="78"/>
    </location>
</feature>
<evidence type="ECO:0000256" key="5">
    <source>
        <dbReference type="ARBA" id="ARBA00022989"/>
    </source>
</evidence>
<proteinExistence type="predicted"/>
<accession>A0A0K8IZY0</accession>
<evidence type="ECO:0000256" key="2">
    <source>
        <dbReference type="ARBA" id="ARBA00022475"/>
    </source>
</evidence>
<evidence type="ECO:0000313" key="10">
    <source>
        <dbReference type="Proteomes" id="UP000000421"/>
    </source>
</evidence>
<feature type="transmembrane region" description="Helical" evidence="7">
    <location>
        <begin position="114"/>
        <end position="131"/>
    </location>
</feature>
<evidence type="ECO:0000256" key="7">
    <source>
        <dbReference type="SAM" id="Phobius"/>
    </source>
</evidence>
<dbReference type="RefSeq" id="WP_011180525.1">
    <property type="nucleotide sequence ID" value="NC_005956.1"/>
</dbReference>
<dbReference type="SUPFAM" id="SSF144091">
    <property type="entry name" value="Rhomboid-like"/>
    <property type="match status" value="1"/>
</dbReference>
<keyword evidence="10" id="KW-1185">Reference proteome</keyword>
<accession>A0A0H3M321</accession>
<dbReference type="Gene3D" id="1.20.1540.10">
    <property type="entry name" value="Rhomboid-like"/>
    <property type="match status" value="1"/>
</dbReference>
<dbReference type="AlphaFoldDB" id="A0A0H3M321"/>
<keyword evidence="2" id="KW-1003">Cell membrane</keyword>
<keyword evidence="3" id="KW-0997">Cell inner membrane</keyword>
<dbReference type="PANTHER" id="PTHR43066:SF26">
    <property type="entry name" value="RHOMBOID PROTEASE GLPG"/>
    <property type="match status" value="1"/>
</dbReference>
<dbReference type="EnsemblBacteria" id="CAF27405">
    <property type="protein sequence ID" value="CAF27405"/>
    <property type="gene ID" value="BH05980"/>
</dbReference>
<feature type="transmembrane region" description="Helical" evidence="7">
    <location>
        <begin position="21"/>
        <end position="46"/>
    </location>
</feature>
<evidence type="ECO:0000313" key="9">
    <source>
        <dbReference type="EMBL" id="CAF27405.1"/>
    </source>
</evidence>
<dbReference type="InterPro" id="IPR022764">
    <property type="entry name" value="Peptidase_S54_rhomboid_dom"/>
</dbReference>
<keyword evidence="6 7" id="KW-0472">Membrane</keyword>
<dbReference type="Proteomes" id="UP000000421">
    <property type="component" value="Chromosome"/>
</dbReference>
<evidence type="ECO:0000259" key="8">
    <source>
        <dbReference type="Pfam" id="PF01694"/>
    </source>
</evidence>
<dbReference type="KEGG" id="bhe:BH05980"/>
<dbReference type="PANTHER" id="PTHR43066">
    <property type="entry name" value="RHOMBOID-RELATED PROTEIN"/>
    <property type="match status" value="1"/>
</dbReference>
<dbReference type="EMBL" id="BX897699">
    <property type="protein sequence ID" value="CAF27405.1"/>
    <property type="molecule type" value="Genomic_DNA"/>
</dbReference>
<feature type="transmembrane region" description="Helical" evidence="7">
    <location>
        <begin position="188"/>
        <end position="209"/>
    </location>
</feature>
<name>A0A0H3M321_BARHE</name>
<reference evidence="9 10" key="1">
    <citation type="journal article" date="2004" name="Proc. Natl. Acad. Sci. U.S.A.">
        <title>The louse-borne human pathogen Bartonella quintana is a genomic derivative of the zoonotic agent Bartonella henselae.</title>
        <authorList>
            <person name="Alsmark U.C.M."/>
            <person name="Frank A.C."/>
            <person name="Karlberg E.O."/>
            <person name="Legault B.-A."/>
            <person name="Ardell D.H."/>
            <person name="Canbaeck B."/>
            <person name="Eriksson A.-S."/>
            <person name="Naeslund A.K."/>
            <person name="Handley S.A."/>
            <person name="Huvet M."/>
            <person name="La Scola B."/>
            <person name="Holmberg M."/>
            <person name="Andersson S.G.E."/>
        </authorList>
    </citation>
    <scope>NUCLEOTIDE SEQUENCE [LARGE SCALE GENOMIC DNA]</scope>
    <source>
        <strain evidence="10">ATCC 49882 / DSM 28221 / CCUG 30454 / Houston 1</strain>
    </source>
</reference>
<protein>
    <recommendedName>
        <fullName evidence="8">Peptidase S54 rhomboid domain-containing protein</fullName>
    </recommendedName>
</protein>
<sequence>MKDADRQFNNAFLLPKQPRESFLNIPLTIVILIALCFCIYCVTQYFFSDELYIESLEFFSFTPVLFKAAPLAFAHTIMSYSFMHGSFEHTTINMAWLLVFGSPLVRHFGSLRFLVFWVLTAAISALTYFAFHQNSIASLVGASGAVSGMMGAIARYGFSPVYFGISTQNGRFFGPLWSIKKTLCSKTVLVYVGVWLIINFIIGISSSLFERDDISIAWEAHIGGLVSGFLLVGIFDVSPGKVKIIL</sequence>
<feature type="transmembrane region" description="Helical" evidence="7">
    <location>
        <begin position="90"/>
        <end position="108"/>
    </location>
</feature>
<organism evidence="9 10">
    <name type="scientific">Bartonella henselae (strain ATCC 49882 / DSM 28221 / CCUG 30454 / Houston 1)</name>
    <name type="common">Rochalimaea henselae</name>
    <dbReference type="NCBI Taxonomy" id="283166"/>
    <lineage>
        <taxon>Bacteria</taxon>
        <taxon>Pseudomonadati</taxon>
        <taxon>Pseudomonadota</taxon>
        <taxon>Alphaproteobacteria</taxon>
        <taxon>Hyphomicrobiales</taxon>
        <taxon>Bartonellaceae</taxon>
        <taxon>Bartonella</taxon>
    </lineage>
</organism>
<comment type="subcellular location">
    <subcellularLocation>
        <location evidence="1">Membrane</location>
        <topology evidence="1">Multi-pass membrane protein</topology>
    </subcellularLocation>
</comment>
<dbReference type="GO" id="GO:0016020">
    <property type="term" value="C:membrane"/>
    <property type="evidence" value="ECO:0007669"/>
    <property type="project" value="UniProtKB-SubCell"/>
</dbReference>
<dbReference type="Pfam" id="PF01694">
    <property type="entry name" value="Rhomboid"/>
    <property type="match status" value="1"/>
</dbReference>
<dbReference type="GeneID" id="92985257"/>
<dbReference type="PaxDb" id="283166-BH05980"/>
<evidence type="ECO:0000256" key="1">
    <source>
        <dbReference type="ARBA" id="ARBA00004141"/>
    </source>
</evidence>
<dbReference type="eggNOG" id="COG0705">
    <property type="taxonomic scope" value="Bacteria"/>
</dbReference>
<gene>
    <name evidence="9" type="ordered locus">BH05980</name>
</gene>
<dbReference type="OrthoDB" id="9797190at2"/>
<evidence type="ECO:0000256" key="4">
    <source>
        <dbReference type="ARBA" id="ARBA00022692"/>
    </source>
</evidence>
<feature type="domain" description="Peptidase S54 rhomboid" evidence="8">
    <location>
        <begin position="76"/>
        <end position="233"/>
    </location>
</feature>
<feature type="transmembrane region" description="Helical" evidence="7">
    <location>
        <begin position="215"/>
        <end position="235"/>
    </location>
</feature>
<keyword evidence="5 7" id="KW-1133">Transmembrane helix</keyword>
<evidence type="ECO:0000256" key="6">
    <source>
        <dbReference type="ARBA" id="ARBA00023136"/>
    </source>
</evidence>
<dbReference type="InterPro" id="IPR035952">
    <property type="entry name" value="Rhomboid-like_sf"/>
</dbReference>
<dbReference type="GO" id="GO:0004252">
    <property type="term" value="F:serine-type endopeptidase activity"/>
    <property type="evidence" value="ECO:0007669"/>
    <property type="project" value="InterPro"/>
</dbReference>